<dbReference type="OrthoDB" id="678433at2"/>
<feature type="compositionally biased region" description="Basic and acidic residues" evidence="1">
    <location>
        <begin position="42"/>
        <end position="63"/>
    </location>
</feature>
<evidence type="ECO:0000313" key="2">
    <source>
        <dbReference type="EMBL" id="RXK62892.1"/>
    </source>
</evidence>
<feature type="compositionally biased region" description="Basic and acidic residues" evidence="1">
    <location>
        <begin position="15"/>
        <end position="27"/>
    </location>
</feature>
<dbReference type="EMBL" id="SDHW01000001">
    <property type="protein sequence ID" value="RXK62892.1"/>
    <property type="molecule type" value="Genomic_DNA"/>
</dbReference>
<evidence type="ECO:0000313" key="3">
    <source>
        <dbReference type="Proteomes" id="UP000290204"/>
    </source>
</evidence>
<name>A0A4V1M877_9BACT</name>
<comment type="caution">
    <text evidence="2">The sequence shown here is derived from an EMBL/GenBank/DDBJ whole genome shotgun (WGS) entry which is preliminary data.</text>
</comment>
<sequence length="63" mass="7149">MKKKTTEEESAIIKPDPETLHKTDPQDNMKGPISSLVNGVKEVVEENDKVSKEEATKKRDEHM</sequence>
<accession>A0A4V1M877</accession>
<gene>
    <name evidence="2" type="ORF">ESA94_05065</name>
</gene>
<organism evidence="2 3">
    <name type="scientific">Lacibacter luteus</name>
    <dbReference type="NCBI Taxonomy" id="2508719"/>
    <lineage>
        <taxon>Bacteria</taxon>
        <taxon>Pseudomonadati</taxon>
        <taxon>Bacteroidota</taxon>
        <taxon>Chitinophagia</taxon>
        <taxon>Chitinophagales</taxon>
        <taxon>Chitinophagaceae</taxon>
        <taxon>Lacibacter</taxon>
    </lineage>
</organism>
<proteinExistence type="predicted"/>
<protein>
    <submittedName>
        <fullName evidence="2">Uncharacterized protein</fullName>
    </submittedName>
</protein>
<evidence type="ECO:0000256" key="1">
    <source>
        <dbReference type="SAM" id="MobiDB-lite"/>
    </source>
</evidence>
<dbReference type="AlphaFoldDB" id="A0A4V1M877"/>
<reference evidence="2 3" key="1">
    <citation type="submission" date="2019-01" db="EMBL/GenBank/DDBJ databases">
        <title>Lacibacter sp. strain TTM-7.</title>
        <authorList>
            <person name="Chen W.-M."/>
        </authorList>
    </citation>
    <scope>NUCLEOTIDE SEQUENCE [LARGE SCALE GENOMIC DNA]</scope>
    <source>
        <strain evidence="2 3">TTM-7</strain>
    </source>
</reference>
<feature type="region of interest" description="Disordered" evidence="1">
    <location>
        <begin position="1"/>
        <end position="63"/>
    </location>
</feature>
<dbReference type="Proteomes" id="UP000290204">
    <property type="component" value="Unassembled WGS sequence"/>
</dbReference>
<keyword evidence="3" id="KW-1185">Reference proteome</keyword>